<name>A0A5J4YJC2_PORPP</name>
<evidence type="ECO:0000313" key="2">
    <source>
        <dbReference type="Proteomes" id="UP000324585"/>
    </source>
</evidence>
<evidence type="ECO:0000313" key="1">
    <source>
        <dbReference type="EMBL" id="KAA8491245.1"/>
    </source>
</evidence>
<keyword evidence="2" id="KW-1185">Reference proteome</keyword>
<gene>
    <name evidence="1" type="ORF">FVE85_9540</name>
</gene>
<dbReference type="OrthoDB" id="163507at2759"/>
<proteinExistence type="predicted"/>
<sequence>MVAGGNEQIREVHPDFSSPSVTLDSVSLLASEAANVNAAVATIDFPGAFLNMELPTSGQQMYLCRRGRLATVAYALIHVDSVKLLETGEGLIDEVACQLIFMYPKVKGRRGKMVDYLGISFDSTCAHHVKVGMEGYLHRISEDHSGMAKQAFRRRATFRLGGSKIIVC</sequence>
<dbReference type="Proteomes" id="UP000324585">
    <property type="component" value="Unassembled WGS sequence"/>
</dbReference>
<dbReference type="EMBL" id="VRMN01000015">
    <property type="protein sequence ID" value="KAA8491245.1"/>
    <property type="molecule type" value="Genomic_DNA"/>
</dbReference>
<comment type="caution">
    <text evidence="1">The sequence shown here is derived from an EMBL/GenBank/DDBJ whole genome shotgun (WGS) entry which is preliminary data.</text>
</comment>
<accession>A0A5J4YJC2</accession>
<organism evidence="1 2">
    <name type="scientific">Porphyridium purpureum</name>
    <name type="common">Red alga</name>
    <name type="synonym">Porphyridium cruentum</name>
    <dbReference type="NCBI Taxonomy" id="35688"/>
    <lineage>
        <taxon>Eukaryota</taxon>
        <taxon>Rhodophyta</taxon>
        <taxon>Bangiophyceae</taxon>
        <taxon>Porphyridiales</taxon>
        <taxon>Porphyridiaceae</taxon>
        <taxon>Porphyridium</taxon>
    </lineage>
</organism>
<dbReference type="AlphaFoldDB" id="A0A5J4YJC2"/>
<protein>
    <submittedName>
        <fullName evidence="1">Uncharacterized protein</fullName>
    </submittedName>
</protein>
<reference evidence="2" key="1">
    <citation type="journal article" date="2019" name="Nat. Commun.">
        <title>Expansion of phycobilisome linker gene families in mesophilic red algae.</title>
        <authorList>
            <person name="Lee J."/>
            <person name="Kim D."/>
            <person name="Bhattacharya D."/>
            <person name="Yoon H.S."/>
        </authorList>
    </citation>
    <scope>NUCLEOTIDE SEQUENCE [LARGE SCALE GENOMIC DNA]</scope>
    <source>
        <strain evidence="2">CCMP 1328</strain>
    </source>
</reference>